<organism evidence="1 2">
    <name type="scientific">Rhizophlyctis rosea</name>
    <dbReference type="NCBI Taxonomy" id="64517"/>
    <lineage>
        <taxon>Eukaryota</taxon>
        <taxon>Fungi</taxon>
        <taxon>Fungi incertae sedis</taxon>
        <taxon>Chytridiomycota</taxon>
        <taxon>Chytridiomycota incertae sedis</taxon>
        <taxon>Chytridiomycetes</taxon>
        <taxon>Rhizophlyctidales</taxon>
        <taxon>Rhizophlyctidaceae</taxon>
        <taxon>Rhizophlyctis</taxon>
    </lineage>
</organism>
<sequence length="286" mass="30963">PQALTHFNSPRHADIILRIPHRSRTHPVPPQDQEVDVFFVHTSYLSRSEVLAQNLIPSATNASPLPGAYLATLSLSPPAPRQIADALYHIYTGSIDPSTLEPDRLIGTLLNALYLRLPLVLDACRSRLHEALPVVAQKADFGPRSVPYQLLAELLKASRAAGGPLTARDRLEILLAWGKDVTDVDAAQLRQLVGSLMYGEELDVADMAVLAERWGPVFERAVPPSIALKAGLSRPAIGGPYQSRVASAFGPRMPTGSVGMMPPPQAAGFPGFLKKGDSQMSFVWED</sequence>
<dbReference type="Proteomes" id="UP001212841">
    <property type="component" value="Unassembled WGS sequence"/>
</dbReference>
<dbReference type="AlphaFoldDB" id="A0AAD5WW82"/>
<reference evidence="1" key="1">
    <citation type="submission" date="2020-05" db="EMBL/GenBank/DDBJ databases">
        <title>Phylogenomic resolution of chytrid fungi.</title>
        <authorList>
            <person name="Stajich J.E."/>
            <person name="Amses K."/>
            <person name="Simmons R."/>
            <person name="Seto K."/>
            <person name="Myers J."/>
            <person name="Bonds A."/>
            <person name="Quandt C.A."/>
            <person name="Barry K."/>
            <person name="Liu P."/>
            <person name="Grigoriev I."/>
            <person name="Longcore J.E."/>
            <person name="James T.Y."/>
        </authorList>
    </citation>
    <scope>NUCLEOTIDE SEQUENCE</scope>
    <source>
        <strain evidence="1">JEL0318</strain>
    </source>
</reference>
<dbReference type="EMBL" id="JADGJD010002574">
    <property type="protein sequence ID" value="KAJ3031238.1"/>
    <property type="molecule type" value="Genomic_DNA"/>
</dbReference>
<protein>
    <recommendedName>
        <fullName evidence="3">BTB domain-containing protein</fullName>
    </recommendedName>
</protein>
<evidence type="ECO:0000313" key="1">
    <source>
        <dbReference type="EMBL" id="KAJ3031238.1"/>
    </source>
</evidence>
<evidence type="ECO:0000313" key="2">
    <source>
        <dbReference type="Proteomes" id="UP001212841"/>
    </source>
</evidence>
<comment type="caution">
    <text evidence="1">The sequence shown here is derived from an EMBL/GenBank/DDBJ whole genome shotgun (WGS) entry which is preliminary data.</text>
</comment>
<evidence type="ECO:0008006" key="3">
    <source>
        <dbReference type="Google" id="ProtNLM"/>
    </source>
</evidence>
<gene>
    <name evidence="1" type="ORF">HK097_005484</name>
</gene>
<name>A0AAD5WW82_9FUNG</name>
<keyword evidence="2" id="KW-1185">Reference proteome</keyword>
<proteinExistence type="predicted"/>
<feature type="non-terminal residue" evidence="1">
    <location>
        <position position="286"/>
    </location>
</feature>
<accession>A0AAD5WW82</accession>